<dbReference type="InterPro" id="IPR003439">
    <property type="entry name" value="ABC_transporter-like_ATP-bd"/>
</dbReference>
<feature type="domain" description="ABC transporter" evidence="10">
    <location>
        <begin position="13"/>
        <end position="250"/>
    </location>
</feature>
<dbReference type="InterPro" id="IPR050086">
    <property type="entry name" value="MetN_ABC_transporter-like"/>
</dbReference>
<keyword evidence="3" id="KW-0813">Transport</keyword>
<name>A0A0S4TLQ1_RALSL</name>
<dbReference type="PROSITE" id="PS50893">
    <property type="entry name" value="ABC_TRANSPORTER_2"/>
    <property type="match status" value="1"/>
</dbReference>
<dbReference type="GO" id="GO:0005886">
    <property type="term" value="C:plasma membrane"/>
    <property type="evidence" value="ECO:0007669"/>
    <property type="project" value="UniProtKB-SubCell"/>
</dbReference>
<protein>
    <submittedName>
        <fullName evidence="11">Putative amino acid transport protein (ABC superfamily, ATP_bind)</fullName>
    </submittedName>
</protein>
<evidence type="ECO:0000256" key="3">
    <source>
        <dbReference type="ARBA" id="ARBA00022448"/>
    </source>
</evidence>
<organism evidence="11">
    <name type="scientific">Ralstonia solanacearum</name>
    <name type="common">Pseudomonas solanacearum</name>
    <dbReference type="NCBI Taxonomy" id="305"/>
    <lineage>
        <taxon>Bacteria</taxon>
        <taxon>Pseudomonadati</taxon>
        <taxon>Pseudomonadota</taxon>
        <taxon>Betaproteobacteria</taxon>
        <taxon>Burkholderiales</taxon>
        <taxon>Burkholderiaceae</taxon>
        <taxon>Ralstonia</taxon>
        <taxon>Ralstonia solanacearum species complex</taxon>
    </lineage>
</organism>
<evidence type="ECO:0000256" key="8">
    <source>
        <dbReference type="ARBA" id="ARBA00022970"/>
    </source>
</evidence>
<keyword evidence="4" id="KW-1003">Cell membrane</keyword>
<dbReference type="GO" id="GO:0005524">
    <property type="term" value="F:ATP binding"/>
    <property type="evidence" value="ECO:0007669"/>
    <property type="project" value="UniProtKB-KW"/>
</dbReference>
<gene>
    <name evidence="11" type="ORF">RUN39_v1_50104</name>
</gene>
<dbReference type="GO" id="GO:0016887">
    <property type="term" value="F:ATP hydrolysis activity"/>
    <property type="evidence" value="ECO:0007669"/>
    <property type="project" value="InterPro"/>
</dbReference>
<dbReference type="PROSITE" id="PS00211">
    <property type="entry name" value="ABC_TRANSPORTER_1"/>
    <property type="match status" value="1"/>
</dbReference>
<evidence type="ECO:0000256" key="7">
    <source>
        <dbReference type="ARBA" id="ARBA00022840"/>
    </source>
</evidence>
<keyword evidence="5" id="KW-0997">Cell inner membrane</keyword>
<evidence type="ECO:0000313" key="11">
    <source>
        <dbReference type="EMBL" id="CUV11032.1"/>
    </source>
</evidence>
<dbReference type="InterPro" id="IPR030679">
    <property type="entry name" value="ABC_ATPase_HisP-typ"/>
</dbReference>
<keyword evidence="8" id="KW-0029">Amino-acid transport</keyword>
<dbReference type="FunFam" id="3.40.50.300:FF:000020">
    <property type="entry name" value="Amino acid ABC transporter ATP-binding component"/>
    <property type="match status" value="1"/>
</dbReference>
<dbReference type="Gene3D" id="3.40.50.300">
    <property type="entry name" value="P-loop containing nucleotide triphosphate hydrolases"/>
    <property type="match status" value="1"/>
</dbReference>
<accession>A0A0S4TLQ1</accession>
<dbReference type="Pfam" id="PF00005">
    <property type="entry name" value="ABC_tran"/>
    <property type="match status" value="1"/>
</dbReference>
<evidence type="ECO:0000256" key="6">
    <source>
        <dbReference type="ARBA" id="ARBA00022741"/>
    </source>
</evidence>
<dbReference type="PIRSF" id="PIRSF039085">
    <property type="entry name" value="ABC_ATPase_HisP"/>
    <property type="match status" value="1"/>
</dbReference>
<dbReference type="InterPro" id="IPR017871">
    <property type="entry name" value="ABC_transporter-like_CS"/>
</dbReference>
<evidence type="ECO:0000256" key="5">
    <source>
        <dbReference type="ARBA" id="ARBA00022519"/>
    </source>
</evidence>
<dbReference type="AlphaFoldDB" id="A0A0S4TLQ1"/>
<dbReference type="SMART" id="SM00382">
    <property type="entry name" value="AAA"/>
    <property type="match status" value="1"/>
</dbReference>
<keyword evidence="6" id="KW-0547">Nucleotide-binding</keyword>
<dbReference type="SUPFAM" id="SSF52540">
    <property type="entry name" value="P-loop containing nucleoside triphosphate hydrolases"/>
    <property type="match status" value="1"/>
</dbReference>
<dbReference type="InterPro" id="IPR003593">
    <property type="entry name" value="AAA+_ATPase"/>
</dbReference>
<dbReference type="CDD" id="cd03262">
    <property type="entry name" value="ABC_HisP_GlnQ"/>
    <property type="match status" value="1"/>
</dbReference>
<dbReference type="PANTHER" id="PTHR43166:SF9">
    <property type="entry name" value="GLUTAMATE_ASPARTATE IMPORT ATP-BINDING PROTEIN GLTL"/>
    <property type="match status" value="1"/>
</dbReference>
<evidence type="ECO:0000259" key="10">
    <source>
        <dbReference type="PROSITE" id="PS50893"/>
    </source>
</evidence>
<comment type="similarity">
    <text evidence="2">Belongs to the ABC transporter superfamily.</text>
</comment>
<proteinExistence type="inferred from homology"/>
<evidence type="ECO:0000256" key="9">
    <source>
        <dbReference type="ARBA" id="ARBA00023136"/>
    </source>
</evidence>
<keyword evidence="9" id="KW-0472">Membrane</keyword>
<reference evidence="11" key="1">
    <citation type="submission" date="2015-10" db="EMBL/GenBank/DDBJ databases">
        <authorList>
            <person name="Gilbert D.G."/>
        </authorList>
    </citation>
    <scope>NUCLEOTIDE SEQUENCE</scope>
    <source>
        <strain evidence="11">Phyl III-seqv23</strain>
    </source>
</reference>
<keyword evidence="7" id="KW-0067">ATP-binding</keyword>
<dbReference type="InterPro" id="IPR027417">
    <property type="entry name" value="P-loop_NTPase"/>
</dbReference>
<evidence type="ECO:0000256" key="4">
    <source>
        <dbReference type="ARBA" id="ARBA00022475"/>
    </source>
</evidence>
<evidence type="ECO:0000256" key="1">
    <source>
        <dbReference type="ARBA" id="ARBA00004202"/>
    </source>
</evidence>
<dbReference type="EMBL" id="LN899819">
    <property type="protein sequence ID" value="CUV11032.1"/>
    <property type="molecule type" value="Genomic_DNA"/>
</dbReference>
<dbReference type="GO" id="GO:0015424">
    <property type="term" value="F:ABC-type amino acid transporter activity"/>
    <property type="evidence" value="ECO:0007669"/>
    <property type="project" value="InterPro"/>
</dbReference>
<sequence length="254" mass="27341">MPLTWKRSSMPLVDLCAVHKHYGNNHVLKGVDLRVESGQVVAIIGRSGSGKSTLLRSINGLEAIDDGQIVVDNAVLKGSQATPAQLRALRLNVGMVFQQFNLFPHLTAGENVALSPVVVKGMKKSEAADLARQMMAKVGLADKYDAYPDQLSGGQQQRVAIARALAMQPKVLLCDEITSALDPELVNEVLAVVKQLAAEGMTLIMVTHEMRFARDVGDQLVFMHQGLIHERGPAKALFASPKTAELAAFIGAVQ</sequence>
<comment type="subcellular location">
    <subcellularLocation>
        <location evidence="1">Cell membrane</location>
        <topology evidence="1">Peripheral membrane protein</topology>
    </subcellularLocation>
</comment>
<evidence type="ECO:0000256" key="2">
    <source>
        <dbReference type="ARBA" id="ARBA00005417"/>
    </source>
</evidence>
<dbReference type="PANTHER" id="PTHR43166">
    <property type="entry name" value="AMINO ACID IMPORT ATP-BINDING PROTEIN"/>
    <property type="match status" value="1"/>
</dbReference>